<dbReference type="Pfam" id="PF17921">
    <property type="entry name" value="Integrase_H2C2"/>
    <property type="match status" value="1"/>
</dbReference>
<evidence type="ECO:0000313" key="2">
    <source>
        <dbReference type="EMBL" id="KAL0373922.1"/>
    </source>
</evidence>
<name>A0AAW2R1H0_SESRA</name>
<dbReference type="Gene3D" id="1.10.340.70">
    <property type="match status" value="1"/>
</dbReference>
<dbReference type="EMBL" id="JACGWJ010000014">
    <property type="protein sequence ID" value="KAL0373922.1"/>
    <property type="molecule type" value="Genomic_DNA"/>
</dbReference>
<dbReference type="PANTHER" id="PTHR37984:SF5">
    <property type="entry name" value="PROTEIN NYNRIN-LIKE"/>
    <property type="match status" value="1"/>
</dbReference>
<dbReference type="InterPro" id="IPR041588">
    <property type="entry name" value="Integrase_H2C2"/>
</dbReference>
<gene>
    <name evidence="2" type="ORF">Sradi_3307900</name>
</gene>
<dbReference type="InterPro" id="IPR050951">
    <property type="entry name" value="Retrovirus_Pol_polyprotein"/>
</dbReference>
<protein>
    <submittedName>
        <fullName evidence="2">Transposon Tf2-11 polyprotein</fullName>
    </submittedName>
</protein>
<proteinExistence type="predicted"/>
<dbReference type="PANTHER" id="PTHR37984">
    <property type="entry name" value="PROTEIN CBG26694"/>
    <property type="match status" value="1"/>
</dbReference>
<dbReference type="AlphaFoldDB" id="A0AAW2R1H0"/>
<accession>A0AAW2R1H0</accession>
<feature type="domain" description="Integrase zinc-binding" evidence="1">
    <location>
        <begin position="121"/>
        <end position="158"/>
    </location>
</feature>
<reference evidence="2" key="1">
    <citation type="submission" date="2020-06" db="EMBL/GenBank/DDBJ databases">
        <authorList>
            <person name="Li T."/>
            <person name="Hu X."/>
            <person name="Zhang T."/>
            <person name="Song X."/>
            <person name="Zhang H."/>
            <person name="Dai N."/>
            <person name="Sheng W."/>
            <person name="Hou X."/>
            <person name="Wei L."/>
        </authorList>
    </citation>
    <scope>NUCLEOTIDE SEQUENCE</scope>
    <source>
        <strain evidence="2">G02</strain>
        <tissue evidence="2">Leaf</tissue>
    </source>
</reference>
<organism evidence="2">
    <name type="scientific">Sesamum radiatum</name>
    <name type="common">Black benniseed</name>
    <dbReference type="NCBI Taxonomy" id="300843"/>
    <lineage>
        <taxon>Eukaryota</taxon>
        <taxon>Viridiplantae</taxon>
        <taxon>Streptophyta</taxon>
        <taxon>Embryophyta</taxon>
        <taxon>Tracheophyta</taxon>
        <taxon>Spermatophyta</taxon>
        <taxon>Magnoliopsida</taxon>
        <taxon>eudicotyledons</taxon>
        <taxon>Gunneridae</taxon>
        <taxon>Pentapetalae</taxon>
        <taxon>asterids</taxon>
        <taxon>lamiids</taxon>
        <taxon>Lamiales</taxon>
        <taxon>Pedaliaceae</taxon>
        <taxon>Sesamum</taxon>
    </lineage>
</organism>
<reference evidence="2" key="2">
    <citation type="journal article" date="2024" name="Plant">
        <title>Genomic evolution and insights into agronomic trait innovations of Sesamum species.</title>
        <authorList>
            <person name="Miao H."/>
            <person name="Wang L."/>
            <person name="Qu L."/>
            <person name="Liu H."/>
            <person name="Sun Y."/>
            <person name="Le M."/>
            <person name="Wang Q."/>
            <person name="Wei S."/>
            <person name="Zheng Y."/>
            <person name="Lin W."/>
            <person name="Duan Y."/>
            <person name="Cao H."/>
            <person name="Xiong S."/>
            <person name="Wang X."/>
            <person name="Wei L."/>
            <person name="Li C."/>
            <person name="Ma Q."/>
            <person name="Ju M."/>
            <person name="Zhao R."/>
            <person name="Li G."/>
            <person name="Mu C."/>
            <person name="Tian Q."/>
            <person name="Mei H."/>
            <person name="Zhang T."/>
            <person name="Gao T."/>
            <person name="Zhang H."/>
        </authorList>
    </citation>
    <scope>NUCLEOTIDE SEQUENCE</scope>
    <source>
        <strain evidence="2">G02</strain>
    </source>
</reference>
<evidence type="ECO:0000259" key="1">
    <source>
        <dbReference type="Pfam" id="PF17921"/>
    </source>
</evidence>
<sequence>MRQRRWLELIKDYDLTINYHPGKANRVADALSRKASRTPATMLVRQLEALDLEVVELTEVILATLMTQTPIHERIKTTQDSDAELGIIKEKVKRGLAPEFQVGDDGTLYLKGRLCVPNCRDLRRDILMEAHNSKFYIHLGSTKMYRDLKRNFWWSGMK</sequence>
<comment type="caution">
    <text evidence="2">The sequence shown here is derived from an EMBL/GenBank/DDBJ whole genome shotgun (WGS) entry which is preliminary data.</text>
</comment>